<accession>X0UJ19</accession>
<organism evidence="1">
    <name type="scientific">marine sediment metagenome</name>
    <dbReference type="NCBI Taxonomy" id="412755"/>
    <lineage>
        <taxon>unclassified sequences</taxon>
        <taxon>metagenomes</taxon>
        <taxon>ecological metagenomes</taxon>
    </lineage>
</organism>
<feature type="non-terminal residue" evidence="1">
    <location>
        <position position="1"/>
    </location>
</feature>
<proteinExistence type="predicted"/>
<reference evidence="1" key="1">
    <citation type="journal article" date="2014" name="Front. Microbiol.">
        <title>High frequency of phylogenetically diverse reductive dehalogenase-homologous genes in deep subseafloor sedimentary metagenomes.</title>
        <authorList>
            <person name="Kawai M."/>
            <person name="Futagami T."/>
            <person name="Toyoda A."/>
            <person name="Takaki Y."/>
            <person name="Nishi S."/>
            <person name="Hori S."/>
            <person name="Arai W."/>
            <person name="Tsubouchi T."/>
            <person name="Morono Y."/>
            <person name="Uchiyama I."/>
            <person name="Ito T."/>
            <person name="Fujiyama A."/>
            <person name="Inagaki F."/>
            <person name="Takami H."/>
        </authorList>
    </citation>
    <scope>NUCLEOTIDE SEQUENCE</scope>
    <source>
        <strain evidence="1">Expedition CK06-06</strain>
    </source>
</reference>
<sequence>GESFGGTGELTQSARRRFGWLGNGEYLVALCIGYWRCSNVSRLTLDSDFDGSVEPTLSLVSLEVAPGGKLPFLGIRAVGPTPQDPKLTNETIAFPKLVVDGVERNLKTLKWVGPVAPLESGKIYTRILDLDGYEPAIEPGKEHTVKAIVGKYESAPVVIPADNLLGQQWDIATKKLPPVPPPRIVLEGKVTGLEGKVAEGYQVSLSNLSGSVFKESTKQDGTYQFINVPQVR</sequence>
<gene>
    <name evidence="1" type="ORF">S01H1_36578</name>
</gene>
<comment type="caution">
    <text evidence="1">The sequence shown here is derived from an EMBL/GenBank/DDBJ whole genome shotgun (WGS) entry which is preliminary data.</text>
</comment>
<dbReference type="AlphaFoldDB" id="X0UJ19"/>
<evidence type="ECO:0000313" key="1">
    <source>
        <dbReference type="EMBL" id="GAG05600.1"/>
    </source>
</evidence>
<name>X0UJ19_9ZZZZ</name>
<dbReference type="EMBL" id="BARS01022924">
    <property type="protein sequence ID" value="GAG05600.1"/>
    <property type="molecule type" value="Genomic_DNA"/>
</dbReference>
<protein>
    <submittedName>
        <fullName evidence="1">Uncharacterized protein</fullName>
    </submittedName>
</protein>